<dbReference type="GO" id="GO:0031992">
    <property type="term" value="F:energy transducer activity"/>
    <property type="evidence" value="ECO:0007669"/>
    <property type="project" value="InterPro"/>
</dbReference>
<evidence type="ECO:0000259" key="12">
    <source>
        <dbReference type="PROSITE" id="PS52015"/>
    </source>
</evidence>
<evidence type="ECO:0000313" key="13">
    <source>
        <dbReference type="EMBL" id="ACO03068.1"/>
    </source>
</evidence>
<dbReference type="STRING" id="123214.PERMA_0422"/>
<dbReference type="InterPro" id="IPR003538">
    <property type="entry name" value="TonB"/>
</dbReference>
<dbReference type="GO" id="GO:0015891">
    <property type="term" value="P:siderophore transport"/>
    <property type="evidence" value="ECO:0007669"/>
    <property type="project" value="InterPro"/>
</dbReference>
<evidence type="ECO:0000313" key="14">
    <source>
        <dbReference type="Proteomes" id="UP000001366"/>
    </source>
</evidence>
<feature type="transmembrane region" description="Helical" evidence="11">
    <location>
        <begin position="12"/>
        <end position="32"/>
    </location>
</feature>
<dbReference type="GO" id="GO:0015031">
    <property type="term" value="P:protein transport"/>
    <property type="evidence" value="ECO:0007669"/>
    <property type="project" value="UniProtKB-KW"/>
</dbReference>
<dbReference type="HOGENOM" id="CLU_1014796_0_0_0"/>
<dbReference type="Pfam" id="PF03544">
    <property type="entry name" value="TonB_C"/>
    <property type="match status" value="1"/>
</dbReference>
<keyword evidence="4" id="KW-1003">Cell membrane</keyword>
<keyword evidence="14" id="KW-1185">Reference proteome</keyword>
<dbReference type="InterPro" id="IPR037682">
    <property type="entry name" value="TonB_C"/>
</dbReference>
<dbReference type="GO" id="GO:0055085">
    <property type="term" value="P:transmembrane transport"/>
    <property type="evidence" value="ECO:0007669"/>
    <property type="project" value="InterPro"/>
</dbReference>
<dbReference type="GO" id="GO:0098797">
    <property type="term" value="C:plasma membrane protein complex"/>
    <property type="evidence" value="ECO:0007669"/>
    <property type="project" value="TreeGrafter"/>
</dbReference>
<dbReference type="InterPro" id="IPR006260">
    <property type="entry name" value="TonB/TolA_C"/>
</dbReference>
<evidence type="ECO:0000256" key="5">
    <source>
        <dbReference type="ARBA" id="ARBA00022519"/>
    </source>
</evidence>
<organism evidence="13 14">
    <name type="scientific">Persephonella marina (strain DSM 14350 / EX-H1)</name>
    <dbReference type="NCBI Taxonomy" id="123214"/>
    <lineage>
        <taxon>Bacteria</taxon>
        <taxon>Pseudomonadati</taxon>
        <taxon>Aquificota</taxon>
        <taxon>Aquificia</taxon>
        <taxon>Aquificales</taxon>
        <taxon>Hydrogenothermaceae</taxon>
        <taxon>Persephonella</taxon>
    </lineage>
</organism>
<sequence length="292" mass="34001">MIKTEKINKYFLIGLVVSVLLHMSVFAVLISIERKKEKEEEKPIYVYLSEFKEEKKKAPQSEKKIPKKSEKPKPKPKVKKKVVKKPVKKPEKKVVKKKIRKEVIKPVKKPEKIVEKEPEKIEKKALPDIVYQEDELLEEIDQIVFEEDIPEFSPKEEEVLDLSKLEGKEEIFQPGKEEKVEEEVSDEDILAYIKELEMYLNNLARKRDLYPPLAKRLRIEGSLIIRFTILSDGSVDNDSIKIISSSGYNVLDKGARKLIEKYVPEFARKYGKKPPKGDLTIELPVTFEIIGW</sequence>
<dbReference type="AlphaFoldDB" id="C0QU47"/>
<dbReference type="PaxDb" id="123214-PERMA_0422"/>
<keyword evidence="5" id="KW-0997">Cell inner membrane</keyword>
<dbReference type="NCBIfam" id="TIGR01352">
    <property type="entry name" value="tonB_Cterm"/>
    <property type="match status" value="1"/>
</dbReference>
<dbReference type="PANTHER" id="PTHR33446">
    <property type="entry name" value="PROTEIN TONB-RELATED"/>
    <property type="match status" value="1"/>
</dbReference>
<proteinExistence type="inferred from homology"/>
<comment type="subcellular location">
    <subcellularLocation>
        <location evidence="1">Cell inner membrane</location>
        <topology evidence="1">Single-pass membrane protein</topology>
        <orientation evidence="1">Periplasmic side</orientation>
    </subcellularLocation>
</comment>
<dbReference type="GO" id="GO:0030288">
    <property type="term" value="C:outer membrane-bounded periplasmic space"/>
    <property type="evidence" value="ECO:0007669"/>
    <property type="project" value="InterPro"/>
</dbReference>
<keyword evidence="7" id="KW-0653">Protein transport</keyword>
<keyword evidence="3" id="KW-0813">Transport</keyword>
<keyword evidence="6 11" id="KW-0812">Transmembrane</keyword>
<dbReference type="PANTHER" id="PTHR33446:SF2">
    <property type="entry name" value="PROTEIN TONB"/>
    <property type="match status" value="1"/>
</dbReference>
<gene>
    <name evidence="13" type="ordered locus">PERMA_0422</name>
</gene>
<feature type="region of interest" description="Disordered" evidence="10">
    <location>
        <begin position="53"/>
        <end position="92"/>
    </location>
</feature>
<dbReference type="Gene3D" id="3.30.1150.10">
    <property type="match status" value="1"/>
</dbReference>
<feature type="domain" description="TonB C-terminal" evidence="12">
    <location>
        <begin position="195"/>
        <end position="292"/>
    </location>
</feature>
<protein>
    <submittedName>
        <fullName evidence="13">TonB family C-domain protein</fullName>
    </submittedName>
</protein>
<dbReference type="eggNOG" id="COG0810">
    <property type="taxonomic scope" value="Bacteria"/>
</dbReference>
<feature type="compositionally biased region" description="Basic and acidic residues" evidence="10">
    <location>
        <begin position="53"/>
        <end position="73"/>
    </location>
</feature>
<keyword evidence="8 11" id="KW-1133">Transmembrane helix</keyword>
<accession>C0QU47</accession>
<dbReference type="SUPFAM" id="SSF74653">
    <property type="entry name" value="TolA/TonB C-terminal domain"/>
    <property type="match status" value="1"/>
</dbReference>
<evidence type="ECO:0000256" key="3">
    <source>
        <dbReference type="ARBA" id="ARBA00022448"/>
    </source>
</evidence>
<dbReference type="PROSITE" id="PS52015">
    <property type="entry name" value="TONB_CTD"/>
    <property type="match status" value="1"/>
</dbReference>
<feature type="compositionally biased region" description="Basic residues" evidence="10">
    <location>
        <begin position="74"/>
        <end position="87"/>
    </location>
</feature>
<comment type="similarity">
    <text evidence="2">Belongs to the TonB family.</text>
</comment>
<evidence type="ECO:0000256" key="8">
    <source>
        <dbReference type="ARBA" id="ARBA00022989"/>
    </source>
</evidence>
<evidence type="ECO:0000256" key="1">
    <source>
        <dbReference type="ARBA" id="ARBA00004383"/>
    </source>
</evidence>
<reference evidence="13 14" key="1">
    <citation type="journal article" date="2009" name="J. Bacteriol.">
        <title>Complete and draft genome sequences of six members of the Aquificales.</title>
        <authorList>
            <person name="Reysenbach A.L."/>
            <person name="Hamamura N."/>
            <person name="Podar M."/>
            <person name="Griffiths E."/>
            <person name="Ferreira S."/>
            <person name="Hochstein R."/>
            <person name="Heidelberg J."/>
            <person name="Johnson J."/>
            <person name="Mead D."/>
            <person name="Pohorille A."/>
            <person name="Sarmiento M."/>
            <person name="Schweighofer K."/>
            <person name="Seshadri R."/>
            <person name="Voytek M.A."/>
        </authorList>
    </citation>
    <scope>NUCLEOTIDE SEQUENCE [LARGE SCALE GENOMIC DNA]</scope>
    <source>
        <strain evidence="14">DSM 14350 / EX-H1</strain>
    </source>
</reference>
<dbReference type="PRINTS" id="PR01374">
    <property type="entry name" value="TONBPROTEIN"/>
</dbReference>
<evidence type="ECO:0000256" key="4">
    <source>
        <dbReference type="ARBA" id="ARBA00022475"/>
    </source>
</evidence>
<name>C0QU47_PERMH</name>
<evidence type="ECO:0000256" key="10">
    <source>
        <dbReference type="SAM" id="MobiDB-lite"/>
    </source>
</evidence>
<evidence type="ECO:0000256" key="11">
    <source>
        <dbReference type="SAM" id="Phobius"/>
    </source>
</evidence>
<dbReference type="Proteomes" id="UP000001366">
    <property type="component" value="Chromosome"/>
</dbReference>
<dbReference type="InterPro" id="IPR051045">
    <property type="entry name" value="TonB-dependent_transducer"/>
</dbReference>
<evidence type="ECO:0000256" key="7">
    <source>
        <dbReference type="ARBA" id="ARBA00022927"/>
    </source>
</evidence>
<evidence type="ECO:0000256" key="9">
    <source>
        <dbReference type="ARBA" id="ARBA00023136"/>
    </source>
</evidence>
<evidence type="ECO:0000256" key="6">
    <source>
        <dbReference type="ARBA" id="ARBA00022692"/>
    </source>
</evidence>
<evidence type="ECO:0000256" key="2">
    <source>
        <dbReference type="ARBA" id="ARBA00006555"/>
    </source>
</evidence>
<dbReference type="KEGG" id="pmx:PERMA_0422"/>
<dbReference type="EMBL" id="CP001230">
    <property type="protein sequence ID" value="ACO03068.1"/>
    <property type="molecule type" value="Genomic_DNA"/>
</dbReference>
<keyword evidence="9 11" id="KW-0472">Membrane</keyword>